<dbReference type="InterPro" id="IPR012337">
    <property type="entry name" value="RNaseH-like_sf"/>
</dbReference>
<dbReference type="GO" id="GO:0004523">
    <property type="term" value="F:RNA-DNA hybrid ribonuclease activity"/>
    <property type="evidence" value="ECO:0007669"/>
    <property type="project" value="UniProtKB-UniRule"/>
</dbReference>
<dbReference type="EMBL" id="LT960614">
    <property type="protein sequence ID" value="SON53705.1"/>
    <property type="molecule type" value="Genomic_DNA"/>
</dbReference>
<dbReference type="GO" id="GO:0003676">
    <property type="term" value="F:nucleic acid binding"/>
    <property type="evidence" value="ECO:0007669"/>
    <property type="project" value="InterPro"/>
</dbReference>
<evidence type="ECO:0000313" key="12">
    <source>
        <dbReference type="EMBL" id="SON53705.1"/>
    </source>
</evidence>
<sequence length="164" mass="18354">MNDNEMRGVILVHTDGSCAGNPGPGGWAAELEWYDKDENPTGRKITLSGRAERTTSNRMEMTAAIEALKAIPEGSRVEIVSDSQILINGMKEWVQGWIGRGWLKSNNKPVENVDLWKQLVALAELRDVRWFWIKGHDGDEANERVDRLAHEEAQRFATLGQALG</sequence>
<keyword evidence="9 10" id="KW-0460">Magnesium</keyword>
<feature type="domain" description="RNase H type-1" evidence="11">
    <location>
        <begin position="6"/>
        <end position="154"/>
    </location>
</feature>
<comment type="subcellular location">
    <subcellularLocation>
        <location evidence="10">Cytoplasm</location>
    </subcellularLocation>
</comment>
<comment type="catalytic activity">
    <reaction evidence="1 10">
        <text>Endonucleolytic cleavage to 5'-phosphomonoester.</text>
        <dbReference type="EC" id="3.1.26.4"/>
    </reaction>
</comment>
<keyword evidence="10" id="KW-0963">Cytoplasm</keyword>
<evidence type="ECO:0000256" key="1">
    <source>
        <dbReference type="ARBA" id="ARBA00000077"/>
    </source>
</evidence>
<keyword evidence="6 10" id="KW-0479">Metal-binding</keyword>
<dbReference type="GO" id="GO:0005737">
    <property type="term" value="C:cytoplasm"/>
    <property type="evidence" value="ECO:0007669"/>
    <property type="project" value="UniProtKB-SubCell"/>
</dbReference>
<dbReference type="InterPro" id="IPR002156">
    <property type="entry name" value="RNaseH_domain"/>
</dbReference>
<reference evidence="13" key="1">
    <citation type="submission" date="2017-09" db="EMBL/GenBank/DDBJ databases">
        <title>Genome sequence of Nannocystis excedens DSM 71.</title>
        <authorList>
            <person name="Blom J."/>
        </authorList>
    </citation>
    <scope>NUCLEOTIDE SEQUENCE [LARGE SCALE GENOMIC DNA]</scope>
    <source>
        <strain evidence="13">type strain: E19</strain>
    </source>
</reference>
<dbReference type="InterPro" id="IPR036397">
    <property type="entry name" value="RNaseH_sf"/>
</dbReference>
<dbReference type="Pfam" id="PF00075">
    <property type="entry name" value="RNase_H"/>
    <property type="match status" value="1"/>
</dbReference>
<keyword evidence="8 10" id="KW-0378">Hydrolase</keyword>
<dbReference type="Gene3D" id="3.30.420.10">
    <property type="entry name" value="Ribonuclease H-like superfamily/Ribonuclease H"/>
    <property type="match status" value="1"/>
</dbReference>
<dbReference type="InterPro" id="IPR050092">
    <property type="entry name" value="RNase_H"/>
</dbReference>
<dbReference type="PROSITE" id="PS50879">
    <property type="entry name" value="RNASE_H_1"/>
    <property type="match status" value="1"/>
</dbReference>
<comment type="similarity">
    <text evidence="2 10">Belongs to the RNase H family.</text>
</comment>
<feature type="binding site" evidence="10">
    <location>
        <position position="15"/>
    </location>
    <ligand>
        <name>Mg(2+)</name>
        <dbReference type="ChEBI" id="CHEBI:18420"/>
        <label>1</label>
    </ligand>
</feature>
<gene>
    <name evidence="12" type="primary">rnhA_1</name>
    <name evidence="10" type="synonym">rnhA</name>
    <name evidence="12" type="ORF">HDIA_0164</name>
</gene>
<dbReference type="HAMAP" id="MF_00042">
    <property type="entry name" value="RNase_H"/>
    <property type="match status" value="1"/>
</dbReference>
<dbReference type="GO" id="GO:0000287">
    <property type="term" value="F:magnesium ion binding"/>
    <property type="evidence" value="ECO:0007669"/>
    <property type="project" value="UniProtKB-UniRule"/>
</dbReference>
<protein>
    <recommendedName>
        <fullName evidence="4 10">Ribonuclease H</fullName>
        <shortName evidence="10">RNase H</shortName>
        <ecNumber evidence="4 10">3.1.26.4</ecNumber>
    </recommendedName>
</protein>
<dbReference type="PANTHER" id="PTHR10642:SF26">
    <property type="entry name" value="RIBONUCLEASE H1"/>
    <property type="match status" value="1"/>
</dbReference>
<comment type="cofactor">
    <cofactor evidence="10">
        <name>Mg(2+)</name>
        <dbReference type="ChEBI" id="CHEBI:18420"/>
    </cofactor>
    <text evidence="10">Binds 1 Mg(2+) ion per subunit. May bind a second metal ion at a regulatory site, or after substrate binding.</text>
</comment>
<feature type="binding site" evidence="10">
    <location>
        <position position="146"/>
    </location>
    <ligand>
        <name>Mg(2+)</name>
        <dbReference type="ChEBI" id="CHEBI:18420"/>
        <label>2</label>
    </ligand>
</feature>
<evidence type="ECO:0000256" key="2">
    <source>
        <dbReference type="ARBA" id="ARBA00005300"/>
    </source>
</evidence>
<keyword evidence="7 10" id="KW-0255">Endonuclease</keyword>
<dbReference type="AlphaFoldDB" id="A0A2C9D2K2"/>
<dbReference type="PANTHER" id="PTHR10642">
    <property type="entry name" value="RIBONUCLEASE H1"/>
    <property type="match status" value="1"/>
</dbReference>
<dbReference type="InterPro" id="IPR022892">
    <property type="entry name" value="RNaseHI"/>
</dbReference>
<proteinExistence type="inferred from homology"/>
<keyword evidence="13" id="KW-1185">Reference proteome</keyword>
<evidence type="ECO:0000256" key="9">
    <source>
        <dbReference type="ARBA" id="ARBA00022842"/>
    </source>
</evidence>
<evidence type="ECO:0000259" key="11">
    <source>
        <dbReference type="PROSITE" id="PS50879"/>
    </source>
</evidence>
<organism evidence="12 13">
    <name type="scientific">Hartmannibacter diazotrophicus</name>
    <dbReference type="NCBI Taxonomy" id="1482074"/>
    <lineage>
        <taxon>Bacteria</taxon>
        <taxon>Pseudomonadati</taxon>
        <taxon>Pseudomonadota</taxon>
        <taxon>Alphaproteobacteria</taxon>
        <taxon>Hyphomicrobiales</taxon>
        <taxon>Pleomorphomonadaceae</taxon>
        <taxon>Hartmannibacter</taxon>
    </lineage>
</organism>
<dbReference type="GO" id="GO:0043137">
    <property type="term" value="P:DNA replication, removal of RNA primer"/>
    <property type="evidence" value="ECO:0007669"/>
    <property type="project" value="TreeGrafter"/>
</dbReference>
<evidence type="ECO:0000256" key="8">
    <source>
        <dbReference type="ARBA" id="ARBA00022801"/>
    </source>
</evidence>
<dbReference type="OrthoDB" id="7845843at2"/>
<name>A0A2C9D2K2_9HYPH</name>
<dbReference type="Proteomes" id="UP000223606">
    <property type="component" value="Chromosome 1"/>
</dbReference>
<dbReference type="NCBIfam" id="NF001236">
    <property type="entry name" value="PRK00203.1"/>
    <property type="match status" value="1"/>
</dbReference>
<dbReference type="KEGG" id="hdi:HDIA_0164"/>
<evidence type="ECO:0000256" key="7">
    <source>
        <dbReference type="ARBA" id="ARBA00022759"/>
    </source>
</evidence>
<comment type="function">
    <text evidence="10">Endonuclease that specifically degrades the RNA of RNA-DNA hybrids.</text>
</comment>
<accession>A0A2C9D2K2</accession>
<dbReference type="EC" id="3.1.26.4" evidence="4 10"/>
<feature type="binding site" evidence="10">
    <location>
        <position position="60"/>
    </location>
    <ligand>
        <name>Mg(2+)</name>
        <dbReference type="ChEBI" id="CHEBI:18420"/>
        <label>1</label>
    </ligand>
</feature>
<evidence type="ECO:0000256" key="10">
    <source>
        <dbReference type="HAMAP-Rule" id="MF_00042"/>
    </source>
</evidence>
<evidence type="ECO:0000313" key="13">
    <source>
        <dbReference type="Proteomes" id="UP000223606"/>
    </source>
</evidence>
<evidence type="ECO:0000256" key="3">
    <source>
        <dbReference type="ARBA" id="ARBA00011245"/>
    </source>
</evidence>
<dbReference type="RefSeq" id="WP_099553489.1">
    <property type="nucleotide sequence ID" value="NZ_LT960614.1"/>
</dbReference>
<evidence type="ECO:0000256" key="4">
    <source>
        <dbReference type="ARBA" id="ARBA00012180"/>
    </source>
</evidence>
<dbReference type="CDD" id="cd09278">
    <property type="entry name" value="RNase_HI_prokaryote_like"/>
    <property type="match status" value="1"/>
</dbReference>
<dbReference type="SUPFAM" id="SSF53098">
    <property type="entry name" value="Ribonuclease H-like"/>
    <property type="match status" value="1"/>
</dbReference>
<comment type="subunit">
    <text evidence="3 10">Monomer.</text>
</comment>
<feature type="binding site" evidence="10">
    <location>
        <position position="82"/>
    </location>
    <ligand>
        <name>Mg(2+)</name>
        <dbReference type="ChEBI" id="CHEBI:18420"/>
        <label>1</label>
    </ligand>
</feature>
<evidence type="ECO:0000256" key="5">
    <source>
        <dbReference type="ARBA" id="ARBA00022722"/>
    </source>
</evidence>
<feature type="binding site" evidence="10">
    <location>
        <position position="15"/>
    </location>
    <ligand>
        <name>Mg(2+)</name>
        <dbReference type="ChEBI" id="CHEBI:18420"/>
        <label>2</label>
    </ligand>
</feature>
<evidence type="ECO:0000256" key="6">
    <source>
        <dbReference type="ARBA" id="ARBA00022723"/>
    </source>
</evidence>
<keyword evidence="5 10" id="KW-0540">Nuclease</keyword>